<sequence>MASVKQNKRRQKEILKEWKGVSSNYSKNLKVLEDAVAKAGIYFMFQGEQERDSLPGVQNDDIVLWQQHISRGQQQINGCLIKLREITKEHKDIKNFTKAGKVSLKRKSPRKLIKLEELFKHLQDYAVLVDGLAQNIPPTEKLIGLGNTRVVGGELEEPSAEKLREELVLLNSRWNKLNERILRYVDRCEKLVVDISNNYKALKVWMVKSDNMLQWLAECEKLLDNERQIANDQPTLEEQLQDNEEFMHEGREYQASAIDVLTSGEKIFNQNRLDKHDLQYVNKTVIALKNRWNAIEEHLEDRHNRIKSRLDEIRKGNTTKELDEIKETNTTEDLEPWRQKAENLSKSLTHSQDNLDEIDSRLQNDNKYETLKQCTKDIQGIEQHLLNQSSEELTEVSSAGAAWKTKKTLSQDDDQEVQTTVNVLHDKMSGLEEIVKKQKERLQRSTANLMNQSVSDCEQNLNELDNMSLENFSAVGSDVQQVQTQIKDLQVFEERLEEEENKFQQITKQFSEACDENMLDENNKTRISYHLKEMEWRYKELWREHDGSKQRILKGLLVYSNEVIDDANDWLNDAESRAAVVRNTNGLDTSTKNLEKVLAKQERLTKDTIDNEQKVKTAAMLGKTILKDEALTDQDVPFNDEDMDLMEQRLHNLKQSNIDNEQRLKDALSKSAPEVTAEVIEASEVEEELEAFPDEVFSQPKDEGFDEEHSVSPTNELETDLASKVREFNKEVKGINDWMTESYKMCDDFYKSMHDKDAWLLQEKVEERYDDLDNKQKQVDHIYEVGKEITTQSSDEDTTKNINEQMFEVNTNWRDCHSMLCTACEVQVQRTSTRDTESSGCCLINVIRKKFGTICMYN</sequence>
<dbReference type="Gene3D" id="1.20.58.60">
    <property type="match status" value="4"/>
</dbReference>
<dbReference type="Pfam" id="PF00435">
    <property type="entry name" value="Spectrin"/>
    <property type="match status" value="2"/>
</dbReference>
<dbReference type="OrthoDB" id="5974066at2759"/>
<dbReference type="GeneID" id="110249985"/>
<dbReference type="KEGG" id="epa:110249985"/>
<dbReference type="InterPro" id="IPR018159">
    <property type="entry name" value="Spectrin/alpha-actinin"/>
</dbReference>
<feature type="compositionally biased region" description="Basic and acidic residues" evidence="2">
    <location>
        <begin position="700"/>
        <end position="710"/>
    </location>
</feature>
<dbReference type="InterPro" id="IPR002017">
    <property type="entry name" value="Spectrin_repeat"/>
</dbReference>
<evidence type="ECO:0000313" key="4">
    <source>
        <dbReference type="Proteomes" id="UP000887567"/>
    </source>
</evidence>
<name>A0A913XZ91_EXADI</name>
<keyword evidence="1" id="KW-0175">Coiled coil</keyword>
<evidence type="ECO:0000256" key="2">
    <source>
        <dbReference type="SAM" id="MobiDB-lite"/>
    </source>
</evidence>
<dbReference type="EnsemblMetazoa" id="XM_021056579.2">
    <property type="protein sequence ID" value="XP_020912238.1"/>
    <property type="gene ID" value="LOC110249985"/>
</dbReference>
<protein>
    <recommendedName>
        <fullName evidence="5">Dystrophin</fullName>
    </recommendedName>
</protein>
<dbReference type="RefSeq" id="XP_020912238.1">
    <property type="nucleotide sequence ID" value="XM_021056579.2"/>
</dbReference>
<accession>A0A913XZ91</accession>
<dbReference type="SUPFAM" id="SSF46966">
    <property type="entry name" value="Spectrin repeat"/>
    <property type="match status" value="5"/>
</dbReference>
<feature type="coiled-coil region" evidence="1">
    <location>
        <begin position="479"/>
        <end position="516"/>
    </location>
</feature>
<evidence type="ECO:0000256" key="1">
    <source>
        <dbReference type="SAM" id="Coils"/>
    </source>
</evidence>
<evidence type="ECO:0008006" key="5">
    <source>
        <dbReference type="Google" id="ProtNLM"/>
    </source>
</evidence>
<evidence type="ECO:0000313" key="3">
    <source>
        <dbReference type="EnsemblMetazoa" id="XP_020912238.1"/>
    </source>
</evidence>
<keyword evidence="4" id="KW-1185">Reference proteome</keyword>
<dbReference type="SMART" id="SM00150">
    <property type="entry name" value="SPEC"/>
    <property type="match status" value="4"/>
</dbReference>
<reference evidence="3" key="1">
    <citation type="submission" date="2022-11" db="UniProtKB">
        <authorList>
            <consortium name="EnsemblMetazoa"/>
        </authorList>
    </citation>
    <scope>IDENTIFICATION</scope>
</reference>
<dbReference type="AlphaFoldDB" id="A0A913XZ91"/>
<proteinExistence type="predicted"/>
<organism evidence="3 4">
    <name type="scientific">Exaiptasia diaphana</name>
    <name type="common">Tropical sea anemone</name>
    <name type="synonym">Aiptasia pulchella</name>
    <dbReference type="NCBI Taxonomy" id="2652724"/>
    <lineage>
        <taxon>Eukaryota</taxon>
        <taxon>Metazoa</taxon>
        <taxon>Cnidaria</taxon>
        <taxon>Anthozoa</taxon>
        <taxon>Hexacorallia</taxon>
        <taxon>Actiniaria</taxon>
        <taxon>Aiptasiidae</taxon>
        <taxon>Exaiptasia</taxon>
    </lineage>
</organism>
<dbReference type="OMA" id="CERNEQS"/>
<feature type="region of interest" description="Disordered" evidence="2">
    <location>
        <begin position="698"/>
        <end position="718"/>
    </location>
</feature>
<dbReference type="Proteomes" id="UP000887567">
    <property type="component" value="Unplaced"/>
</dbReference>